<evidence type="ECO:0000313" key="2">
    <source>
        <dbReference type="EMBL" id="CAJ1385618.1"/>
    </source>
</evidence>
<sequence>MGGCCMPGHCSADVVMASCGGPALALVTAGTCTDVRCTPIEEREECEKAARALGLASSPAQLRLSKQIPGFCSWEYATADNGSPVLWLNKAGGDKDATEKHPQLCRCGEARPLRIYKWSVGEWSVCSRSCGTTDGISGFASGQVLAHFLGERCSFLNACFGSFLNACFGSFLNAVLLKCM</sequence>
<dbReference type="AlphaFoldDB" id="A0AA36IDA8"/>
<comment type="caution">
    <text evidence="2">The sequence shown here is derived from an EMBL/GenBank/DDBJ whole genome shotgun (WGS) entry which is preliminary data.</text>
</comment>
<gene>
    <name evidence="2" type="ORF">EVOR1521_LOCUS12186</name>
</gene>
<keyword evidence="1" id="KW-1133">Transmembrane helix</keyword>
<proteinExistence type="predicted"/>
<accession>A0AA36IDA8</accession>
<reference evidence="2" key="1">
    <citation type="submission" date="2023-08" db="EMBL/GenBank/DDBJ databases">
        <authorList>
            <person name="Chen Y."/>
            <person name="Shah S."/>
            <person name="Dougan E. K."/>
            <person name="Thang M."/>
            <person name="Chan C."/>
        </authorList>
    </citation>
    <scope>NUCLEOTIDE SEQUENCE</scope>
</reference>
<dbReference type="EMBL" id="CAUJNA010001258">
    <property type="protein sequence ID" value="CAJ1385618.1"/>
    <property type="molecule type" value="Genomic_DNA"/>
</dbReference>
<organism evidence="2 3">
    <name type="scientific">Effrenium voratum</name>
    <dbReference type="NCBI Taxonomy" id="2562239"/>
    <lineage>
        <taxon>Eukaryota</taxon>
        <taxon>Sar</taxon>
        <taxon>Alveolata</taxon>
        <taxon>Dinophyceae</taxon>
        <taxon>Suessiales</taxon>
        <taxon>Symbiodiniaceae</taxon>
        <taxon>Effrenium</taxon>
    </lineage>
</organism>
<keyword evidence="1" id="KW-0472">Membrane</keyword>
<evidence type="ECO:0000313" key="3">
    <source>
        <dbReference type="Proteomes" id="UP001178507"/>
    </source>
</evidence>
<keyword evidence="3" id="KW-1185">Reference proteome</keyword>
<protein>
    <submittedName>
        <fullName evidence="2">Uncharacterized protein</fullName>
    </submittedName>
</protein>
<keyword evidence="1" id="KW-0812">Transmembrane</keyword>
<evidence type="ECO:0000256" key="1">
    <source>
        <dbReference type="SAM" id="Phobius"/>
    </source>
</evidence>
<dbReference type="Proteomes" id="UP001178507">
    <property type="component" value="Unassembled WGS sequence"/>
</dbReference>
<feature type="transmembrane region" description="Helical" evidence="1">
    <location>
        <begin position="155"/>
        <end position="177"/>
    </location>
</feature>
<name>A0AA36IDA8_9DINO</name>